<evidence type="ECO:0000313" key="2">
    <source>
        <dbReference type="EMBL" id="AJG24157.1"/>
    </source>
</evidence>
<dbReference type="EMBL" id="CP010537">
    <property type="protein sequence ID" value="AJG24157.1"/>
    <property type="molecule type" value="Genomic_DNA"/>
</dbReference>
<organism evidence="2 3">
    <name type="scientific">Cupriavidus basilensis</name>
    <dbReference type="NCBI Taxonomy" id="68895"/>
    <lineage>
        <taxon>Bacteria</taxon>
        <taxon>Pseudomonadati</taxon>
        <taxon>Pseudomonadota</taxon>
        <taxon>Betaproteobacteria</taxon>
        <taxon>Burkholderiales</taxon>
        <taxon>Burkholderiaceae</taxon>
        <taxon>Cupriavidus</taxon>
    </lineage>
</organism>
<keyword evidence="3" id="KW-1185">Reference proteome</keyword>
<dbReference type="AlphaFoldDB" id="A0A0C4YEM7"/>
<feature type="region of interest" description="Disordered" evidence="1">
    <location>
        <begin position="44"/>
        <end position="68"/>
    </location>
</feature>
<dbReference type="Proteomes" id="UP000031843">
    <property type="component" value="Chromosome secondary"/>
</dbReference>
<reference evidence="2 3" key="1">
    <citation type="journal article" date="2015" name="Genome Announc.">
        <title>Complete Genome Sequence of Cupriavidus basilensis 4G11, Isolated from the Oak Ridge Field Research Center Site.</title>
        <authorList>
            <person name="Ray J."/>
            <person name="Waters R.J."/>
            <person name="Skerker J.M."/>
            <person name="Kuehl J.V."/>
            <person name="Price M.N."/>
            <person name="Huang J."/>
            <person name="Chakraborty R."/>
            <person name="Arkin A.P."/>
            <person name="Deutschbauer A."/>
        </authorList>
    </citation>
    <scope>NUCLEOTIDE SEQUENCE [LARGE SCALE GENOMIC DNA]</scope>
    <source>
        <strain evidence="2">4G11</strain>
    </source>
</reference>
<gene>
    <name evidence="2" type="ORF">RR42_s2575</name>
</gene>
<proteinExistence type="predicted"/>
<name>A0A0C4YEM7_9BURK</name>
<evidence type="ECO:0000313" key="3">
    <source>
        <dbReference type="Proteomes" id="UP000031843"/>
    </source>
</evidence>
<sequence length="102" mass="11480">MQPGGTHHRAGMVRGCARKCGRTKRSLLFLLWRQPSRMRLHSRFGPGRTIAQAPAMGNESRRNERGSQAVWLSKKSGRYVIPDRTATCIPLGELYVTAPFLM</sequence>
<dbReference type="KEGG" id="cbw:RR42_s2575"/>
<protein>
    <submittedName>
        <fullName evidence="2">Uncharacterized protein</fullName>
    </submittedName>
</protein>
<evidence type="ECO:0000256" key="1">
    <source>
        <dbReference type="SAM" id="MobiDB-lite"/>
    </source>
</evidence>
<accession>A0A0C4YEM7</accession>